<organism evidence="7 8">
    <name type="scientific">Rhodocyclus tenuis</name>
    <name type="common">Rhodospirillum tenue</name>
    <dbReference type="NCBI Taxonomy" id="1066"/>
    <lineage>
        <taxon>Bacteria</taxon>
        <taxon>Pseudomonadati</taxon>
        <taxon>Pseudomonadota</taxon>
        <taxon>Betaproteobacteria</taxon>
        <taxon>Rhodocyclales</taxon>
        <taxon>Rhodocyclaceae</taxon>
        <taxon>Rhodocyclus</taxon>
    </lineage>
</organism>
<dbReference type="OrthoDB" id="9803632at2"/>
<evidence type="ECO:0000256" key="4">
    <source>
        <dbReference type="ARBA" id="ARBA00022989"/>
    </source>
</evidence>
<accession>A0A840G0B6</accession>
<evidence type="ECO:0000256" key="6">
    <source>
        <dbReference type="SAM" id="Phobius"/>
    </source>
</evidence>
<protein>
    <submittedName>
        <fullName evidence="7">4-hydroxybenzoate polyprenyltransferase</fullName>
    </submittedName>
</protein>
<dbReference type="PANTHER" id="PTHR11048:SF5">
    <property type="entry name" value="DECAPRENYL-PHOSPHATE PHOSPHORIBOSYLTRANSFERASE"/>
    <property type="match status" value="1"/>
</dbReference>
<dbReference type="PANTHER" id="PTHR11048">
    <property type="entry name" value="PRENYLTRANSFERASES"/>
    <property type="match status" value="1"/>
</dbReference>
<dbReference type="EMBL" id="JACIGE010000007">
    <property type="protein sequence ID" value="MBB4247837.1"/>
    <property type="molecule type" value="Genomic_DNA"/>
</dbReference>
<comment type="caution">
    <text evidence="7">The sequence shown here is derived from an EMBL/GenBank/DDBJ whole genome shotgun (WGS) entry which is preliminary data.</text>
</comment>
<dbReference type="Pfam" id="PF01040">
    <property type="entry name" value="UbiA"/>
    <property type="match status" value="1"/>
</dbReference>
<feature type="transmembrane region" description="Helical" evidence="6">
    <location>
        <begin position="234"/>
        <end position="253"/>
    </location>
</feature>
<dbReference type="InterPro" id="IPR000537">
    <property type="entry name" value="UbiA_prenyltransferase"/>
</dbReference>
<dbReference type="GO" id="GO:0005886">
    <property type="term" value="C:plasma membrane"/>
    <property type="evidence" value="ECO:0007669"/>
    <property type="project" value="TreeGrafter"/>
</dbReference>
<evidence type="ECO:0000256" key="3">
    <source>
        <dbReference type="ARBA" id="ARBA00022692"/>
    </source>
</evidence>
<comment type="subcellular location">
    <subcellularLocation>
        <location evidence="1">Membrane</location>
        <topology evidence="1">Multi-pass membrane protein</topology>
    </subcellularLocation>
</comment>
<keyword evidence="2" id="KW-1003">Cell membrane</keyword>
<keyword evidence="7" id="KW-0808">Transferase</keyword>
<evidence type="ECO:0000256" key="2">
    <source>
        <dbReference type="ARBA" id="ARBA00022475"/>
    </source>
</evidence>
<dbReference type="NCBIfam" id="NF008978">
    <property type="entry name" value="PRK12324.1-4"/>
    <property type="match status" value="1"/>
</dbReference>
<dbReference type="InterPro" id="IPR044878">
    <property type="entry name" value="UbiA_sf"/>
</dbReference>
<dbReference type="InterPro" id="IPR039653">
    <property type="entry name" value="Prenyltransferase"/>
</dbReference>
<dbReference type="GO" id="GO:0016765">
    <property type="term" value="F:transferase activity, transferring alkyl or aryl (other than methyl) groups"/>
    <property type="evidence" value="ECO:0007669"/>
    <property type="project" value="InterPro"/>
</dbReference>
<dbReference type="RefSeq" id="WP_153116798.1">
    <property type="nucleotide sequence ID" value="NZ_JACIGE010000007.1"/>
</dbReference>
<feature type="transmembrane region" description="Helical" evidence="6">
    <location>
        <begin position="78"/>
        <end position="99"/>
    </location>
</feature>
<feature type="transmembrane region" description="Helical" evidence="6">
    <location>
        <begin position="105"/>
        <end position="124"/>
    </location>
</feature>
<dbReference type="Gene3D" id="1.10.357.140">
    <property type="entry name" value="UbiA prenyltransferase"/>
    <property type="match status" value="1"/>
</dbReference>
<name>A0A840G0B6_RHOTE</name>
<keyword evidence="8" id="KW-1185">Reference proteome</keyword>
<keyword evidence="3 6" id="KW-0812">Transmembrane</keyword>
<dbReference type="GO" id="GO:0009247">
    <property type="term" value="P:glycolipid biosynthetic process"/>
    <property type="evidence" value="ECO:0007669"/>
    <property type="project" value="TreeGrafter"/>
</dbReference>
<reference evidence="7 8" key="1">
    <citation type="submission" date="2020-08" db="EMBL/GenBank/DDBJ databases">
        <title>Genome sequencing of Purple Non-Sulfur Bacteria from various extreme environments.</title>
        <authorList>
            <person name="Mayer M."/>
        </authorList>
    </citation>
    <scope>NUCLEOTIDE SEQUENCE [LARGE SCALE GENOMIC DNA]</scope>
    <source>
        <strain evidence="7 8">2761</strain>
    </source>
</reference>
<keyword evidence="5 6" id="KW-0472">Membrane</keyword>
<evidence type="ECO:0000256" key="5">
    <source>
        <dbReference type="ARBA" id="ARBA00023136"/>
    </source>
</evidence>
<gene>
    <name evidence="7" type="ORF">GGD90_002222</name>
</gene>
<feature type="transmembrane region" description="Helical" evidence="6">
    <location>
        <begin position="161"/>
        <end position="180"/>
    </location>
</feature>
<dbReference type="AlphaFoldDB" id="A0A840G0B6"/>
<evidence type="ECO:0000256" key="1">
    <source>
        <dbReference type="ARBA" id="ARBA00004141"/>
    </source>
</evidence>
<feature type="transmembrane region" description="Helical" evidence="6">
    <location>
        <begin position="273"/>
        <end position="289"/>
    </location>
</feature>
<evidence type="ECO:0000313" key="8">
    <source>
        <dbReference type="Proteomes" id="UP000587070"/>
    </source>
</evidence>
<keyword evidence="4 6" id="KW-1133">Transmembrane helix</keyword>
<evidence type="ECO:0000313" key="7">
    <source>
        <dbReference type="EMBL" id="MBB4247837.1"/>
    </source>
</evidence>
<dbReference type="NCBIfam" id="NF008977">
    <property type="entry name" value="PRK12324.1-2"/>
    <property type="match status" value="1"/>
</dbReference>
<dbReference type="Proteomes" id="UP000587070">
    <property type="component" value="Unassembled WGS sequence"/>
</dbReference>
<sequence>MAGIAPYLKLLRPYQWVKSGFVFVGLLFGHAWNDAVLIGDVLLVAAAFSLAASAVYVLNDLIDRERDREHPEKCRRPLASGAIGVTQALLLGGACIAAALALAAAVSLTALAIIIGYAALNIAYSLGLKHVVVLDVFIISAGFMLRILAGTLGVDIEPSHWLLLCGMMITLFLGFAKRYAEIAALEGGASSHRKVLEDYDPAVLDQMIGISAAGTIVSYSLYTVSAETVAMHGTTALIYTVPFVVYGIFRYLFLLHRRGGGGDPSAALLRDRHLAGAFVGWLISVVALLA</sequence>
<proteinExistence type="predicted"/>
<feature type="transmembrane region" description="Helical" evidence="6">
    <location>
        <begin position="16"/>
        <end position="32"/>
    </location>
</feature>
<feature type="transmembrane region" description="Helical" evidence="6">
    <location>
        <begin position="131"/>
        <end position="149"/>
    </location>
</feature>
<feature type="transmembrane region" description="Helical" evidence="6">
    <location>
        <begin position="38"/>
        <end position="58"/>
    </location>
</feature>
<dbReference type="CDD" id="cd13963">
    <property type="entry name" value="PT_UbiA_2"/>
    <property type="match status" value="1"/>
</dbReference>